<evidence type="ECO:0000313" key="2">
    <source>
        <dbReference type="EMBL" id="KAK3371844.1"/>
    </source>
</evidence>
<sequence>MRLRVGVTLSWALSLTWHTVDLWHGQFFLSTVGCVGCTVNASYAFLFGQHRVLNHHTLSTMEVLPGSLTMGQRHEAVGRPRRLGRCLSPCAQASLGRNLAFHRCFI</sequence>
<organism evidence="2 3">
    <name type="scientific">Lasiosphaeria ovina</name>
    <dbReference type="NCBI Taxonomy" id="92902"/>
    <lineage>
        <taxon>Eukaryota</taxon>
        <taxon>Fungi</taxon>
        <taxon>Dikarya</taxon>
        <taxon>Ascomycota</taxon>
        <taxon>Pezizomycotina</taxon>
        <taxon>Sordariomycetes</taxon>
        <taxon>Sordariomycetidae</taxon>
        <taxon>Sordariales</taxon>
        <taxon>Lasiosphaeriaceae</taxon>
        <taxon>Lasiosphaeria</taxon>
    </lineage>
</organism>
<keyword evidence="1" id="KW-0472">Membrane</keyword>
<dbReference type="Proteomes" id="UP001287356">
    <property type="component" value="Unassembled WGS sequence"/>
</dbReference>
<name>A0AAE0K822_9PEZI</name>
<dbReference type="EMBL" id="JAULSN010000005">
    <property type="protein sequence ID" value="KAK3371844.1"/>
    <property type="molecule type" value="Genomic_DNA"/>
</dbReference>
<keyword evidence="1" id="KW-0812">Transmembrane</keyword>
<proteinExistence type="predicted"/>
<gene>
    <name evidence="2" type="ORF">B0T24DRAFT_630561</name>
</gene>
<evidence type="ECO:0000313" key="3">
    <source>
        <dbReference type="Proteomes" id="UP001287356"/>
    </source>
</evidence>
<dbReference type="AlphaFoldDB" id="A0AAE0K822"/>
<accession>A0AAE0K822</accession>
<comment type="caution">
    <text evidence="2">The sequence shown here is derived from an EMBL/GenBank/DDBJ whole genome shotgun (WGS) entry which is preliminary data.</text>
</comment>
<evidence type="ECO:0000256" key="1">
    <source>
        <dbReference type="SAM" id="Phobius"/>
    </source>
</evidence>
<reference evidence="2" key="1">
    <citation type="journal article" date="2023" name="Mol. Phylogenet. Evol.">
        <title>Genome-scale phylogeny and comparative genomics of the fungal order Sordariales.</title>
        <authorList>
            <person name="Hensen N."/>
            <person name="Bonometti L."/>
            <person name="Westerberg I."/>
            <person name="Brannstrom I.O."/>
            <person name="Guillou S."/>
            <person name="Cros-Aarteil S."/>
            <person name="Calhoun S."/>
            <person name="Haridas S."/>
            <person name="Kuo A."/>
            <person name="Mondo S."/>
            <person name="Pangilinan J."/>
            <person name="Riley R."/>
            <person name="LaButti K."/>
            <person name="Andreopoulos B."/>
            <person name="Lipzen A."/>
            <person name="Chen C."/>
            <person name="Yan M."/>
            <person name="Daum C."/>
            <person name="Ng V."/>
            <person name="Clum A."/>
            <person name="Steindorff A."/>
            <person name="Ohm R.A."/>
            <person name="Martin F."/>
            <person name="Silar P."/>
            <person name="Natvig D.O."/>
            <person name="Lalanne C."/>
            <person name="Gautier V."/>
            <person name="Ament-Velasquez S.L."/>
            <person name="Kruys A."/>
            <person name="Hutchinson M.I."/>
            <person name="Powell A.J."/>
            <person name="Barry K."/>
            <person name="Miller A.N."/>
            <person name="Grigoriev I.V."/>
            <person name="Debuchy R."/>
            <person name="Gladieux P."/>
            <person name="Hiltunen Thoren M."/>
            <person name="Johannesson H."/>
        </authorList>
    </citation>
    <scope>NUCLEOTIDE SEQUENCE</scope>
    <source>
        <strain evidence="2">CBS 958.72</strain>
    </source>
</reference>
<dbReference type="PROSITE" id="PS51257">
    <property type="entry name" value="PROKAR_LIPOPROTEIN"/>
    <property type="match status" value="1"/>
</dbReference>
<reference evidence="2" key="2">
    <citation type="submission" date="2023-06" db="EMBL/GenBank/DDBJ databases">
        <authorList>
            <consortium name="Lawrence Berkeley National Laboratory"/>
            <person name="Haridas S."/>
            <person name="Hensen N."/>
            <person name="Bonometti L."/>
            <person name="Westerberg I."/>
            <person name="Brannstrom I.O."/>
            <person name="Guillou S."/>
            <person name="Cros-Aarteil S."/>
            <person name="Calhoun S."/>
            <person name="Kuo A."/>
            <person name="Mondo S."/>
            <person name="Pangilinan J."/>
            <person name="Riley R."/>
            <person name="Labutti K."/>
            <person name="Andreopoulos B."/>
            <person name="Lipzen A."/>
            <person name="Chen C."/>
            <person name="Yanf M."/>
            <person name="Daum C."/>
            <person name="Ng V."/>
            <person name="Clum A."/>
            <person name="Steindorff A."/>
            <person name="Ohm R."/>
            <person name="Martin F."/>
            <person name="Silar P."/>
            <person name="Natvig D."/>
            <person name="Lalanne C."/>
            <person name="Gautier V."/>
            <person name="Ament-Velasquez S.L."/>
            <person name="Kruys A."/>
            <person name="Hutchinson M.I."/>
            <person name="Powell A.J."/>
            <person name="Barry K."/>
            <person name="Miller A.N."/>
            <person name="Grigoriev I.V."/>
            <person name="Debuchy R."/>
            <person name="Gladieux P."/>
            <person name="Thoren M.H."/>
            <person name="Johannesson H."/>
        </authorList>
    </citation>
    <scope>NUCLEOTIDE SEQUENCE</scope>
    <source>
        <strain evidence="2">CBS 958.72</strain>
    </source>
</reference>
<keyword evidence="3" id="KW-1185">Reference proteome</keyword>
<keyword evidence="1" id="KW-1133">Transmembrane helix</keyword>
<protein>
    <submittedName>
        <fullName evidence="2">Uncharacterized protein</fullName>
    </submittedName>
</protein>
<feature type="transmembrane region" description="Helical" evidence="1">
    <location>
        <begin position="27"/>
        <end position="46"/>
    </location>
</feature>